<evidence type="ECO:0000313" key="3">
    <source>
        <dbReference type="EMBL" id="GEY50425.1"/>
    </source>
</evidence>
<evidence type="ECO:0000259" key="2">
    <source>
        <dbReference type="Pfam" id="PF03732"/>
    </source>
</evidence>
<dbReference type="EMBL" id="BKCJ010184136">
    <property type="protein sequence ID" value="GEY50425.1"/>
    <property type="molecule type" value="Genomic_DNA"/>
</dbReference>
<feature type="compositionally biased region" description="Basic and acidic residues" evidence="1">
    <location>
        <begin position="22"/>
        <end position="35"/>
    </location>
</feature>
<feature type="compositionally biased region" description="Basic and acidic residues" evidence="1">
    <location>
        <begin position="1"/>
        <end position="13"/>
    </location>
</feature>
<keyword evidence="3" id="KW-0695">RNA-directed DNA polymerase</keyword>
<reference evidence="3" key="1">
    <citation type="journal article" date="2019" name="Sci. Rep.">
        <title>Draft genome of Tanacetum cinerariifolium, the natural source of mosquito coil.</title>
        <authorList>
            <person name="Yamashiro T."/>
            <person name="Shiraishi A."/>
            <person name="Satake H."/>
            <person name="Nakayama K."/>
        </authorList>
    </citation>
    <scope>NUCLEOTIDE SEQUENCE</scope>
</reference>
<comment type="caution">
    <text evidence="3">The sequence shown here is derived from an EMBL/GenBank/DDBJ whole genome shotgun (WGS) entry which is preliminary data.</text>
</comment>
<dbReference type="InterPro" id="IPR005162">
    <property type="entry name" value="Retrotrans_gag_dom"/>
</dbReference>
<sequence length="523" mass="59971">ETVHEERGDKVERTATTASSLEAEHDSETQRRYGHDTEINIASTSITTASINITTAEPLTIASAPVTNTGVSVSTAEPSTPPTTTTVIEDEDLTIAQTLMKMRSVKSKEKSKEKGVYSTRLTRGVIMKEASETTSRPIVPPQQQLDPKDKVKGIMQEPKKPVKGNDQIELDEEVAQRLEAQMQAEFKEEERILQAEEQGELTINERLKLFVELIDKREKHFAKLRAEEIRRKPPTKAQKRNQKCTYLKSMANYKHSQLKNKSFKEIQMLFDNTMKWINSFVPMDSEVLEGSGKKAESSGKEAVSKKRTKEEFDQESSKRQKTSWNSIHSFDDMMRKFLSKYFPPSMVTKLRNEITKFEQKPHESLFKAWERYKLSIDWHPNHNMLLVTQIDMFFNEGTGGEASRGSGRTRVILAIRVIVKLVVKGMTKEFLAYKEYDGKGGVVVYTCWIKKMESIQDMSGYRSNQKVKYTASSFVSKALTWWNYEIHTLGQEVAVGMSCDDFKVLMREEFYPSNDMKKLETEL</sequence>
<feature type="region of interest" description="Disordered" evidence="1">
    <location>
        <begin position="289"/>
        <end position="320"/>
    </location>
</feature>
<feature type="region of interest" description="Disordered" evidence="1">
    <location>
        <begin position="1"/>
        <end position="35"/>
    </location>
</feature>
<accession>A0A699HMU3</accession>
<name>A0A699HMU3_TANCI</name>
<evidence type="ECO:0000256" key="1">
    <source>
        <dbReference type="SAM" id="MobiDB-lite"/>
    </source>
</evidence>
<dbReference type="AlphaFoldDB" id="A0A699HMU3"/>
<feature type="domain" description="Retrotransposon gag" evidence="2">
    <location>
        <begin position="321"/>
        <end position="393"/>
    </location>
</feature>
<dbReference type="GO" id="GO:0003964">
    <property type="term" value="F:RNA-directed DNA polymerase activity"/>
    <property type="evidence" value="ECO:0007669"/>
    <property type="project" value="UniProtKB-KW"/>
</dbReference>
<dbReference type="Pfam" id="PF03732">
    <property type="entry name" value="Retrotrans_gag"/>
    <property type="match status" value="1"/>
</dbReference>
<keyword evidence="3" id="KW-0548">Nucleotidyltransferase</keyword>
<proteinExistence type="predicted"/>
<feature type="non-terminal residue" evidence="3">
    <location>
        <position position="1"/>
    </location>
</feature>
<feature type="compositionally biased region" description="Basic and acidic residues" evidence="1">
    <location>
        <begin position="291"/>
        <end position="318"/>
    </location>
</feature>
<protein>
    <submittedName>
        <fullName evidence="3">Reverse transcriptase domain-containing protein</fullName>
    </submittedName>
</protein>
<organism evidence="3">
    <name type="scientific">Tanacetum cinerariifolium</name>
    <name type="common">Dalmatian daisy</name>
    <name type="synonym">Chrysanthemum cinerariifolium</name>
    <dbReference type="NCBI Taxonomy" id="118510"/>
    <lineage>
        <taxon>Eukaryota</taxon>
        <taxon>Viridiplantae</taxon>
        <taxon>Streptophyta</taxon>
        <taxon>Embryophyta</taxon>
        <taxon>Tracheophyta</taxon>
        <taxon>Spermatophyta</taxon>
        <taxon>Magnoliopsida</taxon>
        <taxon>eudicotyledons</taxon>
        <taxon>Gunneridae</taxon>
        <taxon>Pentapetalae</taxon>
        <taxon>asterids</taxon>
        <taxon>campanulids</taxon>
        <taxon>Asterales</taxon>
        <taxon>Asteraceae</taxon>
        <taxon>Asteroideae</taxon>
        <taxon>Anthemideae</taxon>
        <taxon>Anthemidinae</taxon>
        <taxon>Tanacetum</taxon>
    </lineage>
</organism>
<keyword evidence="3" id="KW-0808">Transferase</keyword>
<gene>
    <name evidence="3" type="ORF">Tci_422399</name>
</gene>